<sequence length="93" mass="10258">MGNTLEDMWGLEENAAAPCKSFAPIEKTSDTVDETTARNIRPYERSFSEESNAQARARTRADAEGDERELLQKEVTPQPTVTAVGEEMLVVGI</sequence>
<dbReference type="AlphaFoldDB" id="A0A9E7JU70"/>
<keyword evidence="3" id="KW-1185">Reference proteome</keyword>
<gene>
    <name evidence="2" type="ORF">MUK42_34034</name>
</gene>
<feature type="compositionally biased region" description="Basic and acidic residues" evidence="1">
    <location>
        <begin position="59"/>
        <end position="72"/>
    </location>
</feature>
<organism evidence="2 3">
    <name type="scientific">Musa troglodytarum</name>
    <name type="common">fe'i banana</name>
    <dbReference type="NCBI Taxonomy" id="320322"/>
    <lineage>
        <taxon>Eukaryota</taxon>
        <taxon>Viridiplantae</taxon>
        <taxon>Streptophyta</taxon>
        <taxon>Embryophyta</taxon>
        <taxon>Tracheophyta</taxon>
        <taxon>Spermatophyta</taxon>
        <taxon>Magnoliopsida</taxon>
        <taxon>Liliopsida</taxon>
        <taxon>Zingiberales</taxon>
        <taxon>Musaceae</taxon>
        <taxon>Musa</taxon>
    </lineage>
</organism>
<protein>
    <submittedName>
        <fullName evidence="2">Uncharacterized protein</fullName>
    </submittedName>
</protein>
<feature type="region of interest" description="Disordered" evidence="1">
    <location>
        <begin position="43"/>
        <end position="76"/>
    </location>
</feature>
<evidence type="ECO:0000313" key="3">
    <source>
        <dbReference type="Proteomes" id="UP001055439"/>
    </source>
</evidence>
<evidence type="ECO:0000313" key="2">
    <source>
        <dbReference type="EMBL" id="URD93568.1"/>
    </source>
</evidence>
<reference evidence="2" key="1">
    <citation type="submission" date="2022-05" db="EMBL/GenBank/DDBJ databases">
        <title>The Musa troglodytarum L. genome provides insights into the mechanism of non-climacteric behaviour and enrichment of carotenoids.</title>
        <authorList>
            <person name="Wang J."/>
        </authorList>
    </citation>
    <scope>NUCLEOTIDE SEQUENCE</scope>
    <source>
        <tissue evidence="2">Leaf</tissue>
    </source>
</reference>
<accession>A0A9E7JU70</accession>
<dbReference type="Proteomes" id="UP001055439">
    <property type="component" value="Chromosome 3"/>
</dbReference>
<proteinExistence type="predicted"/>
<evidence type="ECO:0000256" key="1">
    <source>
        <dbReference type="SAM" id="MobiDB-lite"/>
    </source>
</evidence>
<name>A0A9E7JU70_9LILI</name>
<dbReference type="EMBL" id="CP097505">
    <property type="protein sequence ID" value="URD93568.1"/>
    <property type="molecule type" value="Genomic_DNA"/>
</dbReference>